<dbReference type="OrthoDB" id="202449at2157"/>
<organism evidence="2 3">
    <name type="scientific">Haloarchaeobius iranensis</name>
    <dbReference type="NCBI Taxonomy" id="996166"/>
    <lineage>
        <taxon>Archaea</taxon>
        <taxon>Methanobacteriati</taxon>
        <taxon>Methanobacteriota</taxon>
        <taxon>Stenosarchaea group</taxon>
        <taxon>Halobacteria</taxon>
        <taxon>Halobacteriales</taxon>
        <taxon>Halorubellaceae</taxon>
        <taxon>Haloarchaeobius</taxon>
    </lineage>
</organism>
<name>A0A1G9ZAA1_9EURY</name>
<sequence>MTLATVPRYDESSVGTVGERAVVLGGSVAGLCAARVLRDAFESVVVLDRDPLPADPVARDGAPQTRHPHVLLEGGRATLEDLFPGFSETLLEAGGLLVDASRQLREFNGGDYIADAPGRLPTYCASRPLLEAVLRQRTRGLECVDLRGEHRFTGYETDATGQTVTGVTGRDGEGEPFTLAADLVVDATGRTSRTPSWLAETGFQRPATDEVTIEVAYSTIRVERPPDDRRLFLVAPTAPRTRGGALIPAEDGQWEVILQGVHGDDPPTDPEPLQRFADSLPADEFGATLAAHEWRTAQAERYPYPASRRHRYEALDRFPAGLVVTGDALASFNPIYGQGMSVAALEALGLHHALADGGLDELGPRFFDRAAAIVDGVWRVVVGSDFAFAETSGPEPTGAGVTNWYMDRFVRRAHDDPFLSEVYARVTRLEASPTALFRPKVLWRVFRPFGGGSEDDRPETPGSEGDRAV</sequence>
<dbReference type="Gene3D" id="3.50.50.60">
    <property type="entry name" value="FAD/NAD(P)-binding domain"/>
    <property type="match status" value="1"/>
</dbReference>
<dbReference type="RefSeq" id="WP_089735174.1">
    <property type="nucleotide sequence ID" value="NZ_FNIA01000019.1"/>
</dbReference>
<dbReference type="InterPro" id="IPR002938">
    <property type="entry name" value="FAD-bd"/>
</dbReference>
<dbReference type="PANTHER" id="PTHR43422:SF3">
    <property type="entry name" value="THIAMINE THIAZOLE SYNTHASE"/>
    <property type="match status" value="1"/>
</dbReference>
<evidence type="ECO:0000259" key="1">
    <source>
        <dbReference type="Pfam" id="PF01494"/>
    </source>
</evidence>
<accession>A0A1G9ZAA1</accession>
<dbReference type="EMBL" id="FNIA01000019">
    <property type="protein sequence ID" value="SDN18418.1"/>
    <property type="molecule type" value="Genomic_DNA"/>
</dbReference>
<evidence type="ECO:0000313" key="3">
    <source>
        <dbReference type="Proteomes" id="UP000199370"/>
    </source>
</evidence>
<dbReference type="Proteomes" id="UP000199370">
    <property type="component" value="Unassembled WGS sequence"/>
</dbReference>
<evidence type="ECO:0000313" key="2">
    <source>
        <dbReference type="EMBL" id="SDN18418.1"/>
    </source>
</evidence>
<reference evidence="2 3" key="1">
    <citation type="submission" date="2016-10" db="EMBL/GenBank/DDBJ databases">
        <authorList>
            <person name="de Groot N.N."/>
        </authorList>
    </citation>
    <scope>NUCLEOTIDE SEQUENCE [LARGE SCALE GENOMIC DNA]</scope>
    <source>
        <strain evidence="3">EB21,IBRC-M 10013,KCTC 4048</strain>
    </source>
</reference>
<dbReference type="AlphaFoldDB" id="A0A1G9ZAA1"/>
<dbReference type="InterPro" id="IPR036188">
    <property type="entry name" value="FAD/NAD-bd_sf"/>
</dbReference>
<gene>
    <name evidence="2" type="ORF">SAMN05192554_11925</name>
</gene>
<protein>
    <submittedName>
        <fullName evidence="2">Dehydrogenase (Flavoprotein)</fullName>
    </submittedName>
</protein>
<dbReference type="Gene3D" id="3.30.9.100">
    <property type="match status" value="1"/>
</dbReference>
<dbReference type="PANTHER" id="PTHR43422">
    <property type="entry name" value="THIAMINE THIAZOLE SYNTHASE"/>
    <property type="match status" value="1"/>
</dbReference>
<dbReference type="SUPFAM" id="SSF51905">
    <property type="entry name" value="FAD/NAD(P)-binding domain"/>
    <property type="match status" value="1"/>
</dbReference>
<dbReference type="STRING" id="996166.SAMN05192554_11925"/>
<dbReference type="Pfam" id="PF01494">
    <property type="entry name" value="FAD_binding_3"/>
    <property type="match status" value="1"/>
</dbReference>
<keyword evidence="3" id="KW-1185">Reference proteome</keyword>
<proteinExistence type="predicted"/>
<dbReference type="GO" id="GO:0071949">
    <property type="term" value="F:FAD binding"/>
    <property type="evidence" value="ECO:0007669"/>
    <property type="project" value="InterPro"/>
</dbReference>
<feature type="domain" description="FAD-binding" evidence="1">
    <location>
        <begin position="22"/>
        <end position="355"/>
    </location>
</feature>